<proteinExistence type="predicted"/>
<comment type="caution">
    <text evidence="2">The sequence shown here is derived from an EMBL/GenBank/DDBJ whole genome shotgun (WGS) entry which is preliminary data.</text>
</comment>
<keyword evidence="3" id="KW-1185">Reference proteome</keyword>
<gene>
    <name evidence="2" type="ORF">TeGR_g12144</name>
</gene>
<sequence length="177" mass="18741">MIEPQYGIMCDHTAIARHDVAYATYLATTYADEFDAWIDSGSSGKAPKKHNWVATYSCCTYATMPAAEAPLGNWSDAFCNPDKPVEVQRNLRSSSSSSSSSSSNSSSSGSSSSSSSSGSKSKKTKSTKKTKKPVNTENGPPCTNTAGSGLNDIECYDRAPCSDFEGTPELQNSCIAD</sequence>
<reference evidence="2 3" key="1">
    <citation type="journal article" date="2023" name="Commun. Biol.">
        <title>Genome analysis of Parmales, the sister group of diatoms, reveals the evolutionary specialization of diatoms from phago-mixotrophs to photoautotrophs.</title>
        <authorList>
            <person name="Ban H."/>
            <person name="Sato S."/>
            <person name="Yoshikawa S."/>
            <person name="Yamada K."/>
            <person name="Nakamura Y."/>
            <person name="Ichinomiya M."/>
            <person name="Sato N."/>
            <person name="Blanc-Mathieu R."/>
            <person name="Endo H."/>
            <person name="Kuwata A."/>
            <person name="Ogata H."/>
        </authorList>
    </citation>
    <scope>NUCLEOTIDE SEQUENCE [LARGE SCALE GENOMIC DNA]</scope>
</reference>
<feature type="compositionally biased region" description="Polar residues" evidence="1">
    <location>
        <begin position="133"/>
        <end position="148"/>
    </location>
</feature>
<dbReference type="EMBL" id="BRYB01005208">
    <property type="protein sequence ID" value="GMI21709.1"/>
    <property type="molecule type" value="Genomic_DNA"/>
</dbReference>
<feature type="compositionally biased region" description="Low complexity" evidence="1">
    <location>
        <begin position="93"/>
        <end position="119"/>
    </location>
</feature>
<name>A0ABQ6M8X0_9STRA</name>
<protein>
    <submittedName>
        <fullName evidence="2">Uncharacterized protein</fullName>
    </submittedName>
</protein>
<feature type="region of interest" description="Disordered" evidence="1">
    <location>
        <begin position="86"/>
        <end position="151"/>
    </location>
</feature>
<evidence type="ECO:0000313" key="2">
    <source>
        <dbReference type="EMBL" id="GMI21709.1"/>
    </source>
</evidence>
<dbReference type="Proteomes" id="UP001165060">
    <property type="component" value="Unassembled WGS sequence"/>
</dbReference>
<feature type="compositionally biased region" description="Basic residues" evidence="1">
    <location>
        <begin position="120"/>
        <end position="132"/>
    </location>
</feature>
<organism evidence="2 3">
    <name type="scientific">Tetraparma gracilis</name>
    <dbReference type="NCBI Taxonomy" id="2962635"/>
    <lineage>
        <taxon>Eukaryota</taxon>
        <taxon>Sar</taxon>
        <taxon>Stramenopiles</taxon>
        <taxon>Ochrophyta</taxon>
        <taxon>Bolidophyceae</taxon>
        <taxon>Parmales</taxon>
        <taxon>Triparmaceae</taxon>
        <taxon>Tetraparma</taxon>
    </lineage>
</organism>
<evidence type="ECO:0000313" key="3">
    <source>
        <dbReference type="Proteomes" id="UP001165060"/>
    </source>
</evidence>
<evidence type="ECO:0000256" key="1">
    <source>
        <dbReference type="SAM" id="MobiDB-lite"/>
    </source>
</evidence>
<feature type="non-terminal residue" evidence="2">
    <location>
        <position position="177"/>
    </location>
</feature>
<accession>A0ABQ6M8X0</accession>